<accession>A0A543FLF5</accession>
<evidence type="ECO:0000313" key="3">
    <source>
        <dbReference type="Proteomes" id="UP000320235"/>
    </source>
</evidence>
<feature type="domain" description="Aminoglycoside phosphotransferase" evidence="1">
    <location>
        <begin position="47"/>
        <end position="241"/>
    </location>
</feature>
<dbReference type="Pfam" id="PF01636">
    <property type="entry name" value="APH"/>
    <property type="match status" value="1"/>
</dbReference>
<evidence type="ECO:0000259" key="1">
    <source>
        <dbReference type="Pfam" id="PF01636"/>
    </source>
</evidence>
<reference evidence="2 3" key="1">
    <citation type="submission" date="2019-06" db="EMBL/GenBank/DDBJ databases">
        <title>Sequencing the genomes of 1000 actinobacteria strains.</title>
        <authorList>
            <person name="Klenk H.-P."/>
        </authorList>
    </citation>
    <scope>NUCLEOTIDE SEQUENCE [LARGE SCALE GENOMIC DNA]</scope>
    <source>
        <strain evidence="2 3">DSM 105492</strain>
    </source>
</reference>
<comment type="caution">
    <text evidence="2">The sequence shown here is derived from an EMBL/GenBank/DDBJ whole genome shotgun (WGS) entry which is preliminary data.</text>
</comment>
<organism evidence="2 3">
    <name type="scientific">Microbacterium kyungheense</name>
    <dbReference type="NCBI Taxonomy" id="1263636"/>
    <lineage>
        <taxon>Bacteria</taxon>
        <taxon>Bacillati</taxon>
        <taxon>Actinomycetota</taxon>
        <taxon>Actinomycetes</taxon>
        <taxon>Micrococcales</taxon>
        <taxon>Microbacteriaceae</taxon>
        <taxon>Microbacterium</taxon>
    </lineage>
</organism>
<dbReference type="InterPro" id="IPR011009">
    <property type="entry name" value="Kinase-like_dom_sf"/>
</dbReference>
<dbReference type="GO" id="GO:0016740">
    <property type="term" value="F:transferase activity"/>
    <property type="evidence" value="ECO:0007669"/>
    <property type="project" value="UniProtKB-KW"/>
</dbReference>
<dbReference type="EMBL" id="VFPE01000001">
    <property type="protein sequence ID" value="TQM34681.1"/>
    <property type="molecule type" value="Genomic_DNA"/>
</dbReference>
<keyword evidence="3" id="KW-1185">Reference proteome</keyword>
<gene>
    <name evidence="2" type="ORF">FB391_0971</name>
</gene>
<sequence length="287" mass="31410">MGAAGFGRLSAAQRARVDEWMPAAEVVADLSWNQVETIVLRVRQGDAEFVVKAAGPDVRHFGRELDAHLGGLLSVWAGAGRAPVLRHHDREARVLVTAWLPGELAYRTPWGIDPGVHRRAGSLLREFHAQAVRPSEGTDAAATARALAWLDAPHAVAPAVEARLRDALAALGPIEADLVPTHGDWQPRNWLVDGDAVRVIDFGRFAFRPAASDFVRLSAQEWRAEPACEAAFFDGYGADPRHPDHWLLMRLREAIGTACWAHQVGDVAFEAQGHRMIADALAEFDDR</sequence>
<dbReference type="AlphaFoldDB" id="A0A543FLF5"/>
<name>A0A543FLF5_9MICO</name>
<dbReference type="RefSeq" id="WP_246093354.1">
    <property type="nucleotide sequence ID" value="NZ_BAABLH010000007.1"/>
</dbReference>
<dbReference type="Proteomes" id="UP000320235">
    <property type="component" value="Unassembled WGS sequence"/>
</dbReference>
<dbReference type="Gene3D" id="3.90.1200.10">
    <property type="match status" value="1"/>
</dbReference>
<proteinExistence type="predicted"/>
<dbReference type="SUPFAM" id="SSF56112">
    <property type="entry name" value="Protein kinase-like (PK-like)"/>
    <property type="match status" value="1"/>
</dbReference>
<dbReference type="InterPro" id="IPR002575">
    <property type="entry name" value="Aminoglycoside_PTrfase"/>
</dbReference>
<evidence type="ECO:0000313" key="2">
    <source>
        <dbReference type="EMBL" id="TQM34681.1"/>
    </source>
</evidence>
<protein>
    <submittedName>
        <fullName evidence="2">Phosphotransferase family enzyme</fullName>
    </submittedName>
</protein>
<keyword evidence="2" id="KW-0808">Transferase</keyword>